<evidence type="ECO:0008006" key="5">
    <source>
        <dbReference type="Google" id="ProtNLM"/>
    </source>
</evidence>
<proteinExistence type="predicted"/>
<keyword evidence="2" id="KW-0472">Membrane</keyword>
<feature type="region of interest" description="Disordered" evidence="1">
    <location>
        <begin position="1"/>
        <end position="30"/>
    </location>
</feature>
<dbReference type="NCBIfam" id="NF038065">
    <property type="entry name" value="Pr6Pr"/>
    <property type="match status" value="1"/>
</dbReference>
<comment type="caution">
    <text evidence="3">The sequence shown here is derived from an EMBL/GenBank/DDBJ whole genome shotgun (WGS) entry which is preliminary data.</text>
</comment>
<evidence type="ECO:0000313" key="4">
    <source>
        <dbReference type="Proteomes" id="UP000194837"/>
    </source>
</evidence>
<dbReference type="Proteomes" id="UP000194837">
    <property type="component" value="Unassembled WGS sequence"/>
</dbReference>
<dbReference type="EMBL" id="MDJW01000008">
    <property type="protein sequence ID" value="OUE20801.1"/>
    <property type="molecule type" value="Genomic_DNA"/>
</dbReference>
<dbReference type="InterPro" id="IPR049713">
    <property type="entry name" value="Pr6Pr-like"/>
</dbReference>
<feature type="transmembrane region" description="Helical" evidence="2">
    <location>
        <begin position="184"/>
        <end position="204"/>
    </location>
</feature>
<evidence type="ECO:0000256" key="1">
    <source>
        <dbReference type="SAM" id="MobiDB-lite"/>
    </source>
</evidence>
<accession>A0A251Y964</accession>
<feature type="transmembrane region" description="Helical" evidence="2">
    <location>
        <begin position="116"/>
        <end position="136"/>
    </location>
</feature>
<feature type="transmembrane region" description="Helical" evidence="2">
    <location>
        <begin position="156"/>
        <end position="172"/>
    </location>
</feature>
<protein>
    <recommendedName>
        <fullName evidence="5">Integral membrane protein</fullName>
    </recommendedName>
</protein>
<reference evidence="3 4" key="1">
    <citation type="submission" date="2016-08" db="EMBL/GenBank/DDBJ databases">
        <title>Genome sequence of Clavibacter michiganensis spp strain CFBP7494.</title>
        <authorList>
            <person name="Thapa S.P."/>
            <person name="Coaker G."/>
            <person name="Jacques M.-A."/>
        </authorList>
    </citation>
    <scope>NUCLEOTIDE SEQUENCE [LARGE SCALE GENOMIC DNA]</scope>
    <source>
        <strain evidence="3">CFBP7494</strain>
    </source>
</reference>
<gene>
    <name evidence="3" type="ORF">BFL34_01619</name>
</gene>
<evidence type="ECO:0000313" key="3">
    <source>
        <dbReference type="EMBL" id="OUE20801.1"/>
    </source>
</evidence>
<sequence>MPSRGRRPTRIGPRVSRPTTRPGTPGVSGGEIVGTSSVRILFSVVRIATAIAAVIGIIAQYHVNYAYWQDLGVTGVAGKSLDFALFFTVDANLLGAVVLVVGGVRLARGRVADPGVGWVTLRLASTVYLVITGIVWNLLLRGQPQPEPLKLDWADQIVHVAVPLIVLLDWILAPDRRPLRAGAIGRVIAFPLVWIAITLLRGPFTGDEVFQTATYYPYGFLNPDSSPGGYGTVAAYVVGLTIAVCAITGALILVSRFRAPTDPHRRATPAIR</sequence>
<keyword evidence="2" id="KW-0812">Transmembrane</keyword>
<feature type="transmembrane region" description="Helical" evidence="2">
    <location>
        <begin position="40"/>
        <end position="63"/>
    </location>
</feature>
<evidence type="ECO:0000256" key="2">
    <source>
        <dbReference type="SAM" id="Phobius"/>
    </source>
</evidence>
<dbReference type="AlphaFoldDB" id="A0A251Y964"/>
<organism evidence="3 4">
    <name type="scientific">Clavibacter michiganensis</name>
    <dbReference type="NCBI Taxonomy" id="28447"/>
    <lineage>
        <taxon>Bacteria</taxon>
        <taxon>Bacillati</taxon>
        <taxon>Actinomycetota</taxon>
        <taxon>Actinomycetes</taxon>
        <taxon>Micrococcales</taxon>
        <taxon>Microbacteriaceae</taxon>
        <taxon>Clavibacter</taxon>
    </lineage>
</organism>
<name>A0A251Y964_9MICO</name>
<feature type="transmembrane region" description="Helical" evidence="2">
    <location>
        <begin position="83"/>
        <end position="104"/>
    </location>
</feature>
<feature type="transmembrane region" description="Helical" evidence="2">
    <location>
        <begin position="233"/>
        <end position="254"/>
    </location>
</feature>
<keyword evidence="2" id="KW-1133">Transmembrane helix</keyword>